<feature type="transmembrane region" description="Helical" evidence="11">
    <location>
        <begin position="112"/>
        <end position="134"/>
    </location>
</feature>
<dbReference type="EMBL" id="QXTE01000043">
    <property type="protein sequence ID" value="TFK10239.1"/>
    <property type="molecule type" value="Genomic_DNA"/>
</dbReference>
<evidence type="ECO:0000256" key="7">
    <source>
        <dbReference type="ARBA" id="ARBA00022949"/>
    </source>
</evidence>
<feature type="transmembrane region" description="Helical" evidence="11">
    <location>
        <begin position="28"/>
        <end position="50"/>
    </location>
</feature>
<sequence>MADSAPDRAEIEVENLQVVKSLAITSHIPLLGFVLSVLGWILCVISIGLIQWRVWHVDNTTIISSGTIWIGIWDVCFTLNPELANGSSLMLCQSFTTQNTFIPSEIFVAQDLLMLATIMEAVAISFTLFALWSVYKKQLKKHYSLVFFLTGGLLNIISSVFILIPVSWNLHSIIKNRSIAFPPPYHLPSTPKSQKVGAAIPVGFISVLLLLLGGFLLVYDRSLKLASKVYPKKKKTDQVAQSQRQTCQSKHPSDRSNQTYPQCGSSWEIDLWGPRRPFGMDSCSGAHLQRGPTLMKIQVPGQGQATSFQIPIGPFPQRPSKCVISDTDICIIGEELPYF</sequence>
<comment type="caution">
    <text evidence="12">The sequence shown here is derived from an EMBL/GenBank/DDBJ whole genome shotgun (WGS) entry which is preliminary data.</text>
</comment>
<evidence type="ECO:0000313" key="12">
    <source>
        <dbReference type="EMBL" id="TFK10239.1"/>
    </source>
</evidence>
<evidence type="ECO:0000256" key="6">
    <source>
        <dbReference type="ARBA" id="ARBA00022692"/>
    </source>
</evidence>
<feature type="compositionally biased region" description="Polar residues" evidence="10">
    <location>
        <begin position="238"/>
        <end position="260"/>
    </location>
</feature>
<keyword evidence="8 11" id="KW-1133">Transmembrane helix</keyword>
<dbReference type="OrthoDB" id="9425168at2759"/>
<comment type="subcellular location">
    <subcellularLocation>
        <location evidence="1">Cell junction</location>
        <location evidence="1">Tight junction</location>
    </subcellularLocation>
    <subcellularLocation>
        <location evidence="2">Cell membrane</location>
        <topology evidence="2">Multi-pass membrane protein</topology>
    </subcellularLocation>
</comment>
<reference evidence="12 13" key="1">
    <citation type="submission" date="2019-04" db="EMBL/GenBank/DDBJ databases">
        <title>Draft genome of the big-headed turtle Platysternon megacephalum.</title>
        <authorList>
            <person name="Gong S."/>
        </authorList>
    </citation>
    <scope>NUCLEOTIDE SEQUENCE [LARGE SCALE GENOMIC DNA]</scope>
    <source>
        <strain evidence="12">DO16091913</strain>
        <tissue evidence="12">Muscle</tissue>
    </source>
</reference>
<feature type="transmembrane region" description="Helical" evidence="11">
    <location>
        <begin position="62"/>
        <end position="80"/>
    </location>
</feature>
<evidence type="ECO:0000256" key="2">
    <source>
        <dbReference type="ARBA" id="ARBA00004651"/>
    </source>
</evidence>
<protein>
    <submittedName>
        <fullName evidence="12">Claudin-34</fullName>
    </submittedName>
</protein>
<keyword evidence="6 11" id="KW-0812">Transmembrane</keyword>
<evidence type="ECO:0000256" key="1">
    <source>
        <dbReference type="ARBA" id="ARBA00004435"/>
    </source>
</evidence>
<keyword evidence="4" id="KW-0796">Tight junction</keyword>
<evidence type="ECO:0000256" key="10">
    <source>
        <dbReference type="SAM" id="MobiDB-lite"/>
    </source>
</evidence>
<dbReference type="GO" id="GO:0005923">
    <property type="term" value="C:bicellular tight junction"/>
    <property type="evidence" value="ECO:0007669"/>
    <property type="project" value="UniProtKB-SubCell"/>
</dbReference>
<evidence type="ECO:0000313" key="13">
    <source>
        <dbReference type="Proteomes" id="UP000297703"/>
    </source>
</evidence>
<dbReference type="STRING" id="55544.A0A4D9EI84"/>
<dbReference type="AlphaFoldDB" id="A0A4D9EI84"/>
<dbReference type="InterPro" id="IPR004031">
    <property type="entry name" value="PMP22/EMP/MP20/Claudin"/>
</dbReference>
<evidence type="ECO:0000256" key="11">
    <source>
        <dbReference type="SAM" id="Phobius"/>
    </source>
</evidence>
<keyword evidence="13" id="KW-1185">Reference proteome</keyword>
<evidence type="ECO:0000256" key="3">
    <source>
        <dbReference type="ARBA" id="ARBA00008295"/>
    </source>
</evidence>
<gene>
    <name evidence="12" type="ORF">DR999_PMT06610</name>
</gene>
<name>A0A4D9EI84_9SAUR</name>
<comment type="similarity">
    <text evidence="3">Belongs to the claudin family.</text>
</comment>
<dbReference type="PANTHER" id="PTHR12002">
    <property type="entry name" value="CLAUDIN"/>
    <property type="match status" value="1"/>
</dbReference>
<feature type="transmembrane region" description="Helical" evidence="11">
    <location>
        <begin position="146"/>
        <end position="168"/>
    </location>
</feature>
<organism evidence="12 13">
    <name type="scientific">Platysternon megacephalum</name>
    <name type="common">big-headed turtle</name>
    <dbReference type="NCBI Taxonomy" id="55544"/>
    <lineage>
        <taxon>Eukaryota</taxon>
        <taxon>Metazoa</taxon>
        <taxon>Chordata</taxon>
        <taxon>Craniata</taxon>
        <taxon>Vertebrata</taxon>
        <taxon>Euteleostomi</taxon>
        <taxon>Archelosauria</taxon>
        <taxon>Testudinata</taxon>
        <taxon>Testudines</taxon>
        <taxon>Cryptodira</taxon>
        <taxon>Durocryptodira</taxon>
        <taxon>Testudinoidea</taxon>
        <taxon>Platysternidae</taxon>
        <taxon>Platysternon</taxon>
    </lineage>
</organism>
<evidence type="ECO:0000256" key="8">
    <source>
        <dbReference type="ARBA" id="ARBA00022989"/>
    </source>
</evidence>
<dbReference type="Gene3D" id="1.20.140.150">
    <property type="match status" value="1"/>
</dbReference>
<proteinExistence type="inferred from homology"/>
<dbReference type="Pfam" id="PF13903">
    <property type="entry name" value="Claudin_2"/>
    <property type="match status" value="1"/>
</dbReference>
<keyword evidence="7" id="KW-0965">Cell junction</keyword>
<keyword evidence="5" id="KW-1003">Cell membrane</keyword>
<dbReference type="Proteomes" id="UP000297703">
    <property type="component" value="Unassembled WGS sequence"/>
</dbReference>
<dbReference type="InterPro" id="IPR006187">
    <property type="entry name" value="Claudin"/>
</dbReference>
<dbReference type="GO" id="GO:0005886">
    <property type="term" value="C:plasma membrane"/>
    <property type="evidence" value="ECO:0007669"/>
    <property type="project" value="UniProtKB-SubCell"/>
</dbReference>
<feature type="transmembrane region" description="Helical" evidence="11">
    <location>
        <begin position="198"/>
        <end position="219"/>
    </location>
</feature>
<evidence type="ECO:0000256" key="4">
    <source>
        <dbReference type="ARBA" id="ARBA00022427"/>
    </source>
</evidence>
<dbReference type="GO" id="GO:0005198">
    <property type="term" value="F:structural molecule activity"/>
    <property type="evidence" value="ECO:0007669"/>
    <property type="project" value="InterPro"/>
</dbReference>
<reference evidence="12 13" key="2">
    <citation type="submission" date="2019-04" db="EMBL/GenBank/DDBJ databases">
        <title>The genome sequence of big-headed turtle.</title>
        <authorList>
            <person name="Gong S."/>
        </authorList>
    </citation>
    <scope>NUCLEOTIDE SEQUENCE [LARGE SCALE GENOMIC DNA]</scope>
    <source>
        <strain evidence="12">DO16091913</strain>
        <tissue evidence="12">Muscle</tissue>
    </source>
</reference>
<feature type="region of interest" description="Disordered" evidence="10">
    <location>
        <begin position="236"/>
        <end position="260"/>
    </location>
</feature>
<accession>A0A4D9EI84</accession>
<evidence type="ECO:0000256" key="9">
    <source>
        <dbReference type="ARBA" id="ARBA00023136"/>
    </source>
</evidence>
<keyword evidence="9 11" id="KW-0472">Membrane</keyword>
<evidence type="ECO:0000256" key="5">
    <source>
        <dbReference type="ARBA" id="ARBA00022475"/>
    </source>
</evidence>